<evidence type="ECO:0000256" key="1">
    <source>
        <dbReference type="SAM" id="MobiDB-lite"/>
    </source>
</evidence>
<dbReference type="EMBL" id="CP036268">
    <property type="protein sequence ID" value="QDT36549.1"/>
    <property type="molecule type" value="Genomic_DNA"/>
</dbReference>
<evidence type="ECO:0008006" key="5">
    <source>
        <dbReference type="Google" id="ProtNLM"/>
    </source>
</evidence>
<proteinExistence type="predicted"/>
<dbReference type="InterPro" id="IPR007462">
    <property type="entry name" value="COV1-like"/>
</dbReference>
<sequence>MEAVTKSIGFLRTTAIGGLVFLLPLIVIGVLLGKVSQVVLVVAGILRDTLGIETAYGYFVLLIAAVALVLLLCFAAGLAAQLAISRRLGEFVEKHLTLIFPRYSIYKDQVSGGIGGEFAKSRLKPVLVEMIDTTRIAFEVERSDELVTLYLPSSPDPWAGHVGFVTVDRVKPIEGEVGDVMATFERLGRDSLCYVNTLKPTEDGPATRTAAPTPPTATDG</sequence>
<feature type="region of interest" description="Disordered" evidence="1">
    <location>
        <begin position="198"/>
        <end position="220"/>
    </location>
</feature>
<keyword evidence="2" id="KW-0812">Transmembrane</keyword>
<keyword evidence="2" id="KW-1133">Transmembrane helix</keyword>
<feature type="transmembrane region" description="Helical" evidence="2">
    <location>
        <begin position="21"/>
        <end position="46"/>
    </location>
</feature>
<keyword evidence="4" id="KW-1185">Reference proteome</keyword>
<organism evidence="3 4">
    <name type="scientific">Stratiformator vulcanicus</name>
    <dbReference type="NCBI Taxonomy" id="2527980"/>
    <lineage>
        <taxon>Bacteria</taxon>
        <taxon>Pseudomonadati</taxon>
        <taxon>Planctomycetota</taxon>
        <taxon>Planctomycetia</taxon>
        <taxon>Planctomycetales</taxon>
        <taxon>Planctomycetaceae</taxon>
        <taxon>Stratiformator</taxon>
    </lineage>
</organism>
<dbReference type="AlphaFoldDB" id="A0A517QY17"/>
<protein>
    <recommendedName>
        <fullName evidence="5">DUF502 domain-containing protein</fullName>
    </recommendedName>
</protein>
<keyword evidence="2" id="KW-0472">Membrane</keyword>
<accession>A0A517QY17</accession>
<dbReference type="Pfam" id="PF04367">
    <property type="entry name" value="DUF502"/>
    <property type="match status" value="1"/>
</dbReference>
<feature type="compositionally biased region" description="Low complexity" evidence="1">
    <location>
        <begin position="206"/>
        <end position="220"/>
    </location>
</feature>
<dbReference type="Proteomes" id="UP000317318">
    <property type="component" value="Chromosome"/>
</dbReference>
<evidence type="ECO:0000313" key="3">
    <source>
        <dbReference type="EMBL" id="QDT36549.1"/>
    </source>
</evidence>
<reference evidence="3 4" key="1">
    <citation type="submission" date="2019-02" db="EMBL/GenBank/DDBJ databases">
        <title>Deep-cultivation of Planctomycetes and their phenomic and genomic characterization uncovers novel biology.</title>
        <authorList>
            <person name="Wiegand S."/>
            <person name="Jogler M."/>
            <person name="Boedeker C."/>
            <person name="Pinto D."/>
            <person name="Vollmers J."/>
            <person name="Rivas-Marin E."/>
            <person name="Kohn T."/>
            <person name="Peeters S.H."/>
            <person name="Heuer A."/>
            <person name="Rast P."/>
            <person name="Oberbeckmann S."/>
            <person name="Bunk B."/>
            <person name="Jeske O."/>
            <person name="Meyerdierks A."/>
            <person name="Storesund J.E."/>
            <person name="Kallscheuer N."/>
            <person name="Luecker S."/>
            <person name="Lage O.M."/>
            <person name="Pohl T."/>
            <person name="Merkel B.J."/>
            <person name="Hornburger P."/>
            <person name="Mueller R.-W."/>
            <person name="Bruemmer F."/>
            <person name="Labrenz M."/>
            <person name="Spormann A.M."/>
            <person name="Op den Camp H."/>
            <person name="Overmann J."/>
            <person name="Amann R."/>
            <person name="Jetten M.S.M."/>
            <person name="Mascher T."/>
            <person name="Medema M.H."/>
            <person name="Devos D.P."/>
            <person name="Kaster A.-K."/>
            <person name="Ovreas L."/>
            <person name="Rohde M."/>
            <person name="Galperin M.Y."/>
            <person name="Jogler C."/>
        </authorList>
    </citation>
    <scope>NUCLEOTIDE SEQUENCE [LARGE SCALE GENOMIC DNA]</scope>
    <source>
        <strain evidence="3 4">Pan189</strain>
    </source>
</reference>
<evidence type="ECO:0000313" key="4">
    <source>
        <dbReference type="Proteomes" id="UP000317318"/>
    </source>
</evidence>
<gene>
    <name evidence="3" type="ORF">Pan189_09090</name>
</gene>
<name>A0A517QY17_9PLAN</name>
<evidence type="ECO:0000256" key="2">
    <source>
        <dbReference type="SAM" id="Phobius"/>
    </source>
</evidence>
<dbReference type="KEGG" id="svp:Pan189_09090"/>
<feature type="transmembrane region" description="Helical" evidence="2">
    <location>
        <begin position="58"/>
        <end position="84"/>
    </location>
</feature>
<dbReference type="OrthoDB" id="260491at2"/>